<comment type="caution">
    <text evidence="8">The sequence shown here is derived from an EMBL/GenBank/DDBJ whole genome shotgun (WGS) entry which is preliminary data.</text>
</comment>
<dbReference type="PANTHER" id="PTHR43214">
    <property type="entry name" value="TWO-COMPONENT RESPONSE REGULATOR"/>
    <property type="match status" value="1"/>
</dbReference>
<dbReference type="InterPro" id="IPR001789">
    <property type="entry name" value="Sig_transdc_resp-reg_receiver"/>
</dbReference>
<dbReference type="CDD" id="cd17535">
    <property type="entry name" value="REC_NarL-like"/>
    <property type="match status" value="1"/>
</dbReference>
<dbReference type="SMART" id="SM00421">
    <property type="entry name" value="HTH_LUXR"/>
    <property type="match status" value="1"/>
</dbReference>
<feature type="modified residue" description="4-aspartylphosphate" evidence="5">
    <location>
        <position position="62"/>
    </location>
</feature>
<keyword evidence="4" id="KW-0804">Transcription</keyword>
<dbReference type="Gene3D" id="3.40.50.2300">
    <property type="match status" value="1"/>
</dbReference>
<gene>
    <name evidence="8" type="ORF">G3I50_09365</name>
</gene>
<keyword evidence="3" id="KW-0238">DNA-binding</keyword>
<dbReference type="CDD" id="cd06170">
    <property type="entry name" value="LuxR_C_like"/>
    <property type="match status" value="1"/>
</dbReference>
<evidence type="ECO:0000313" key="9">
    <source>
        <dbReference type="Proteomes" id="UP000469670"/>
    </source>
</evidence>
<dbReference type="Proteomes" id="UP000469670">
    <property type="component" value="Unassembled WGS sequence"/>
</dbReference>
<dbReference type="PROSITE" id="PS00622">
    <property type="entry name" value="HTH_LUXR_1"/>
    <property type="match status" value="1"/>
</dbReference>
<dbReference type="Pfam" id="PF00196">
    <property type="entry name" value="GerE"/>
    <property type="match status" value="1"/>
</dbReference>
<dbReference type="InterPro" id="IPR011006">
    <property type="entry name" value="CheY-like_superfamily"/>
</dbReference>
<evidence type="ECO:0000259" key="7">
    <source>
        <dbReference type="PROSITE" id="PS50110"/>
    </source>
</evidence>
<dbReference type="PROSITE" id="PS50043">
    <property type="entry name" value="HTH_LUXR_2"/>
    <property type="match status" value="1"/>
</dbReference>
<feature type="domain" description="HTH luxR-type" evidence="6">
    <location>
        <begin position="154"/>
        <end position="219"/>
    </location>
</feature>
<evidence type="ECO:0000256" key="5">
    <source>
        <dbReference type="PROSITE-ProRule" id="PRU00169"/>
    </source>
</evidence>
<protein>
    <submittedName>
        <fullName evidence="8">Response regulator transcription factor</fullName>
    </submittedName>
</protein>
<sequence>MVGRAKGSVVIRVAVVDDEQLVRSGLKLILGAAPDIEVAACCDGIDAVDRVRELRPDVLLLDIRMPEVDGLTVLRQVGALTAPPAVAMLTTFDAARHIDDALRSGAVGLLMKNTAPEQLVHAVRVLAAGGRILAPEAVGPVIEGYLAAGRDSGAADRTGTLTDREGQVLALVGAGLSNREIARELRLSHGTVKDHVSSVLSKLGGVNRVQAAVLADRAGLIDGAL</sequence>
<dbReference type="SUPFAM" id="SSF52172">
    <property type="entry name" value="CheY-like"/>
    <property type="match status" value="1"/>
</dbReference>
<dbReference type="GO" id="GO:0000160">
    <property type="term" value="P:phosphorelay signal transduction system"/>
    <property type="evidence" value="ECO:0007669"/>
    <property type="project" value="InterPro"/>
</dbReference>
<keyword evidence="2" id="KW-0805">Transcription regulation</keyword>
<evidence type="ECO:0000313" key="8">
    <source>
        <dbReference type="EMBL" id="NEC18463.1"/>
    </source>
</evidence>
<dbReference type="EMBL" id="JAAGMP010000455">
    <property type="protein sequence ID" value="NEC18463.1"/>
    <property type="molecule type" value="Genomic_DNA"/>
</dbReference>
<dbReference type="InterPro" id="IPR016032">
    <property type="entry name" value="Sig_transdc_resp-reg_C-effctor"/>
</dbReference>
<dbReference type="InterPro" id="IPR058245">
    <property type="entry name" value="NreC/VraR/RcsB-like_REC"/>
</dbReference>
<dbReference type="SUPFAM" id="SSF46894">
    <property type="entry name" value="C-terminal effector domain of the bipartite response regulators"/>
    <property type="match status" value="1"/>
</dbReference>
<proteinExistence type="predicted"/>
<dbReference type="PRINTS" id="PR00038">
    <property type="entry name" value="HTHLUXR"/>
</dbReference>
<feature type="domain" description="Response regulatory" evidence="7">
    <location>
        <begin position="12"/>
        <end position="127"/>
    </location>
</feature>
<dbReference type="GO" id="GO:0003677">
    <property type="term" value="F:DNA binding"/>
    <property type="evidence" value="ECO:0007669"/>
    <property type="project" value="UniProtKB-KW"/>
</dbReference>
<evidence type="ECO:0000256" key="3">
    <source>
        <dbReference type="ARBA" id="ARBA00023125"/>
    </source>
</evidence>
<dbReference type="InterPro" id="IPR039420">
    <property type="entry name" value="WalR-like"/>
</dbReference>
<dbReference type="Pfam" id="PF00072">
    <property type="entry name" value="Response_reg"/>
    <property type="match status" value="1"/>
</dbReference>
<keyword evidence="1 5" id="KW-0597">Phosphoprotein</keyword>
<accession>A0A7K3RTW8</accession>
<organism evidence="8 9">
    <name type="scientific">Streptomyces parvus</name>
    <dbReference type="NCBI Taxonomy" id="66428"/>
    <lineage>
        <taxon>Bacteria</taxon>
        <taxon>Bacillati</taxon>
        <taxon>Actinomycetota</taxon>
        <taxon>Actinomycetes</taxon>
        <taxon>Kitasatosporales</taxon>
        <taxon>Streptomycetaceae</taxon>
        <taxon>Streptomyces</taxon>
    </lineage>
</organism>
<evidence type="ECO:0000256" key="1">
    <source>
        <dbReference type="ARBA" id="ARBA00022553"/>
    </source>
</evidence>
<evidence type="ECO:0000259" key="6">
    <source>
        <dbReference type="PROSITE" id="PS50043"/>
    </source>
</evidence>
<dbReference type="SMART" id="SM00448">
    <property type="entry name" value="REC"/>
    <property type="match status" value="1"/>
</dbReference>
<dbReference type="GO" id="GO:0006355">
    <property type="term" value="P:regulation of DNA-templated transcription"/>
    <property type="evidence" value="ECO:0007669"/>
    <property type="project" value="InterPro"/>
</dbReference>
<dbReference type="PROSITE" id="PS50110">
    <property type="entry name" value="RESPONSE_REGULATORY"/>
    <property type="match status" value="1"/>
</dbReference>
<evidence type="ECO:0000256" key="4">
    <source>
        <dbReference type="ARBA" id="ARBA00023163"/>
    </source>
</evidence>
<name>A0A7K3RTW8_9ACTN</name>
<dbReference type="AlphaFoldDB" id="A0A7K3RTW8"/>
<reference evidence="8 9" key="1">
    <citation type="submission" date="2020-01" db="EMBL/GenBank/DDBJ databases">
        <title>Insect and environment-associated Actinomycetes.</title>
        <authorList>
            <person name="Currrie C."/>
            <person name="Chevrette M."/>
            <person name="Carlson C."/>
            <person name="Stubbendieck R."/>
            <person name="Wendt-Pienkowski E."/>
        </authorList>
    </citation>
    <scope>NUCLEOTIDE SEQUENCE [LARGE SCALE GENOMIC DNA]</scope>
    <source>
        <strain evidence="8 9">SID7590</strain>
    </source>
</reference>
<dbReference type="PANTHER" id="PTHR43214:SF24">
    <property type="entry name" value="TRANSCRIPTIONAL REGULATORY PROTEIN NARL-RELATED"/>
    <property type="match status" value="1"/>
</dbReference>
<evidence type="ECO:0000256" key="2">
    <source>
        <dbReference type="ARBA" id="ARBA00023015"/>
    </source>
</evidence>
<dbReference type="InterPro" id="IPR000792">
    <property type="entry name" value="Tscrpt_reg_LuxR_C"/>
</dbReference>